<sequence>MAAEHAVVRLELEARISEAGFKDSGLNIDPHHITTAYNELRHNAHPYSGRAGPRCSRRRKGPRLHQDPGGAGSGVWGWPTGEQRNARGAVAPAPCREA</sequence>
<evidence type="ECO:0000256" key="1">
    <source>
        <dbReference type="SAM" id="MobiDB-lite"/>
    </source>
</evidence>
<protein>
    <submittedName>
        <fullName evidence="2">Uncharacterized protein</fullName>
    </submittedName>
</protein>
<comment type="caution">
    <text evidence="2">The sequence shown here is derived from an EMBL/GenBank/DDBJ whole genome shotgun (WGS) entry which is preliminary data.</text>
</comment>
<evidence type="ECO:0000313" key="2">
    <source>
        <dbReference type="EMBL" id="GAA2336442.1"/>
    </source>
</evidence>
<gene>
    <name evidence="2" type="ORF">GCM10009854_10480</name>
</gene>
<name>A0ABN3FS50_9PSEU</name>
<proteinExistence type="predicted"/>
<evidence type="ECO:0000313" key="3">
    <source>
        <dbReference type="Proteomes" id="UP001501218"/>
    </source>
</evidence>
<feature type="region of interest" description="Disordered" evidence="1">
    <location>
        <begin position="43"/>
        <end position="98"/>
    </location>
</feature>
<dbReference type="EMBL" id="BAAARA010000002">
    <property type="protein sequence ID" value="GAA2336442.1"/>
    <property type="molecule type" value="Genomic_DNA"/>
</dbReference>
<reference evidence="2 3" key="1">
    <citation type="journal article" date="2019" name="Int. J. Syst. Evol. Microbiol.">
        <title>The Global Catalogue of Microorganisms (GCM) 10K type strain sequencing project: providing services to taxonomists for standard genome sequencing and annotation.</title>
        <authorList>
            <consortium name="The Broad Institute Genomics Platform"/>
            <consortium name="The Broad Institute Genome Sequencing Center for Infectious Disease"/>
            <person name="Wu L."/>
            <person name="Ma J."/>
        </authorList>
    </citation>
    <scope>NUCLEOTIDE SEQUENCE [LARGE SCALE GENOMIC DNA]</scope>
    <source>
        <strain evidence="2 3">JCM 16221</strain>
    </source>
</reference>
<organism evidence="2 3">
    <name type="scientific">Saccharopolyspora halophila</name>
    <dbReference type="NCBI Taxonomy" id="405551"/>
    <lineage>
        <taxon>Bacteria</taxon>
        <taxon>Bacillati</taxon>
        <taxon>Actinomycetota</taxon>
        <taxon>Actinomycetes</taxon>
        <taxon>Pseudonocardiales</taxon>
        <taxon>Pseudonocardiaceae</taxon>
        <taxon>Saccharopolyspora</taxon>
    </lineage>
</organism>
<accession>A0ABN3FS50</accession>
<keyword evidence="3" id="KW-1185">Reference proteome</keyword>
<dbReference type="Proteomes" id="UP001501218">
    <property type="component" value="Unassembled WGS sequence"/>
</dbReference>